<dbReference type="Gene3D" id="3.60.20.10">
    <property type="entry name" value="Glutamine Phosphoribosylpyrophosphate, subunit 1, domain 1"/>
    <property type="match status" value="1"/>
</dbReference>
<dbReference type="AlphaFoldDB" id="A0A1X6XIM0"/>
<feature type="region of interest" description="Disordered" evidence="6">
    <location>
        <begin position="1"/>
        <end position="22"/>
    </location>
</feature>
<evidence type="ECO:0000256" key="4">
    <source>
        <dbReference type="PIRSR" id="PIRSR001227-1"/>
    </source>
</evidence>
<gene>
    <name evidence="8" type="ORF">FM105_10340</name>
</gene>
<dbReference type="InterPro" id="IPR014395">
    <property type="entry name" value="Pen/GL7ACA/AHL_acylase"/>
</dbReference>
<keyword evidence="9" id="KW-1185">Reference proteome</keyword>
<evidence type="ECO:0000256" key="5">
    <source>
        <dbReference type="PIRSR" id="PIRSR001227-2"/>
    </source>
</evidence>
<comment type="similarity">
    <text evidence="1">Belongs to the peptidase S45 family.</text>
</comment>
<feature type="region of interest" description="Disordered" evidence="6">
    <location>
        <begin position="255"/>
        <end position="309"/>
    </location>
</feature>
<sequence>MAQRGTSQDESITDSQATRDTAKPTRSRLRTILLSILAGLLVLVLLVTAFLTWSVMRAFPQTDGEIEVAGLQSEVTVQRDGHGIPTLTAETTDDLFRAQGFVHAQDRFWEMDFRRHMTGGRLSELFGEAQVGTDSFLRTLGWHRIAEEEVAALPPDALSYYEAYADGVNAYLEERQGGALALEYTVLGLQNSDYEPEPWTPTDSVAWLKAMAWDLRTNIEDETNRAILGQGLAPERLDDLYPDYPFDEHPVIMAEDPDGSDVVDAGIPAPATADDAEAAGGPAAASTDEPDADAEATPDAAEAAPGSAGALGSLNFDTSALSDLLERVDTLVGGKTEGIGSNSWVVSGEHTDTGDPLLANDPHLGAALPSVWSQMQLRCAEVTDECPFDVAGYSFSGLPGIVIGHNQQVAWGFTNLTTDVADLYVERVIGEGHLRDGETIPFETRQETIEVAGGEDVALEVRSTAHGPVVSGLTPEFTAVADFPRVGATRGAEERPLDPASGTDPIPNGEPADDPSLSGDDYALSLRWTALDAGTTAQAIFSLNLAEDFSDFRHAASQFDVPAQNLIYADTDGNIGYQAPGRLPIRGEGDGWLPQPGWDSAFDWQGFIPFEEQPVVYNPDSGYIVTANNAIVDDDYEYFLSRDWDYGYRGARIVELLENAIEAGPVTAADMADIQMDNEFPAADTLQDLYAEVSVEDEDVREALGLLANWDGQSTADSAAAAYANVLWDHVTAGMVNTHGATADTDAESGEPPAGADESPARTTIPRDDQSRFAVFLAEQAADADSPWWGGGRDELLQQAAVDAHTELVDLQGSDPDDWNWGELHALPLTHQSFGTSGIAPVEALFNRGPYETGGGSGVVNATGWDLDDGFATTTVPSFRMVLDVGDWDASTWQNLTGQSGHAFHEHYRDQAEDWASGTQNAWGFSPEAVDAAAEDTLTLTP</sequence>
<dbReference type="InterPro" id="IPR002692">
    <property type="entry name" value="S45"/>
</dbReference>
<dbReference type="GO" id="GO:0046872">
    <property type="term" value="F:metal ion binding"/>
    <property type="evidence" value="ECO:0007669"/>
    <property type="project" value="UniProtKB-KW"/>
</dbReference>
<keyword evidence="2 8" id="KW-0378">Hydrolase</keyword>
<keyword evidence="5" id="KW-0106">Calcium</keyword>
<dbReference type="EC" id="3.5.1.11" evidence="8"/>
<feature type="active site" description="Nucleophile" evidence="4">
    <location>
        <position position="341"/>
    </location>
</feature>
<dbReference type="Gene3D" id="1.10.439.10">
    <property type="entry name" value="Penicillin Amidohydrolase, domain 1"/>
    <property type="match status" value="1"/>
</dbReference>
<feature type="binding site" evidence="5">
    <location>
        <position position="422"/>
    </location>
    <ligand>
        <name>Ca(2+)</name>
        <dbReference type="ChEBI" id="CHEBI:29108"/>
    </ligand>
</feature>
<evidence type="ECO:0000256" key="6">
    <source>
        <dbReference type="SAM" id="MobiDB-lite"/>
    </source>
</evidence>
<organism evidence="8 9">
    <name type="scientific">Brevibacterium yomogidense</name>
    <dbReference type="NCBI Taxonomy" id="946573"/>
    <lineage>
        <taxon>Bacteria</taxon>
        <taxon>Bacillati</taxon>
        <taxon>Actinomycetota</taxon>
        <taxon>Actinomycetes</taxon>
        <taxon>Micrococcales</taxon>
        <taxon>Brevibacteriaceae</taxon>
        <taxon>Brevibacterium</taxon>
    </lineage>
</organism>
<dbReference type="EMBL" id="FWFF01000017">
    <property type="protein sequence ID" value="SLM99134.1"/>
    <property type="molecule type" value="Genomic_DNA"/>
</dbReference>
<protein>
    <submittedName>
        <fullName evidence="8">Penicillin amidase</fullName>
        <ecNumber evidence="8">3.5.1.11</ecNumber>
    </submittedName>
</protein>
<keyword evidence="5" id="KW-0479">Metal-binding</keyword>
<dbReference type="SUPFAM" id="SSF56235">
    <property type="entry name" value="N-terminal nucleophile aminohydrolases (Ntn hydrolases)"/>
    <property type="match status" value="1"/>
</dbReference>
<dbReference type="Pfam" id="PF01804">
    <property type="entry name" value="Penicil_amidase"/>
    <property type="match status" value="1"/>
</dbReference>
<feature type="transmembrane region" description="Helical" evidence="7">
    <location>
        <begin position="32"/>
        <end position="53"/>
    </location>
</feature>
<dbReference type="InterPro" id="IPR029055">
    <property type="entry name" value="Ntn_hydrolases_N"/>
</dbReference>
<feature type="compositionally biased region" description="Low complexity" evidence="6">
    <location>
        <begin position="268"/>
        <end position="287"/>
    </location>
</feature>
<feature type="region of interest" description="Disordered" evidence="6">
    <location>
        <begin position="488"/>
        <end position="518"/>
    </location>
</feature>
<dbReference type="RefSeq" id="WP_087007875.1">
    <property type="nucleotide sequence ID" value="NZ_FWFF01000017.1"/>
</dbReference>
<evidence type="ECO:0000256" key="2">
    <source>
        <dbReference type="ARBA" id="ARBA00022801"/>
    </source>
</evidence>
<dbReference type="InterPro" id="IPR043147">
    <property type="entry name" value="Penicillin_amidase_A-knob"/>
</dbReference>
<evidence type="ECO:0000256" key="3">
    <source>
        <dbReference type="ARBA" id="ARBA00023145"/>
    </source>
</evidence>
<feature type="region of interest" description="Disordered" evidence="6">
    <location>
        <begin position="741"/>
        <end position="767"/>
    </location>
</feature>
<comment type="cofactor">
    <cofactor evidence="5">
        <name>Ca(2+)</name>
        <dbReference type="ChEBI" id="CHEBI:29108"/>
    </cofactor>
    <text evidence="5">Binds 1 Ca(2+) ion per dimer.</text>
</comment>
<keyword evidence="7" id="KW-1133">Transmembrane helix</keyword>
<evidence type="ECO:0000256" key="7">
    <source>
        <dbReference type="SAM" id="Phobius"/>
    </source>
</evidence>
<feature type="compositionally biased region" description="Low complexity" evidence="6">
    <location>
        <begin position="297"/>
        <end position="309"/>
    </location>
</feature>
<feature type="binding site" evidence="5">
    <location>
        <position position="222"/>
    </location>
    <ligand>
        <name>Ca(2+)</name>
        <dbReference type="ChEBI" id="CHEBI:29108"/>
    </ligand>
</feature>
<dbReference type="GO" id="GO:0017000">
    <property type="term" value="P:antibiotic biosynthetic process"/>
    <property type="evidence" value="ECO:0007669"/>
    <property type="project" value="InterPro"/>
</dbReference>
<keyword evidence="3" id="KW-0865">Zymogen</keyword>
<evidence type="ECO:0000313" key="9">
    <source>
        <dbReference type="Proteomes" id="UP000196581"/>
    </source>
</evidence>
<evidence type="ECO:0000256" key="1">
    <source>
        <dbReference type="ARBA" id="ARBA00006586"/>
    </source>
</evidence>
<dbReference type="CDD" id="cd03747">
    <property type="entry name" value="Ntn_PGA_like"/>
    <property type="match status" value="1"/>
</dbReference>
<dbReference type="GO" id="GO:0008953">
    <property type="term" value="F:penicillin amidase activity"/>
    <property type="evidence" value="ECO:0007669"/>
    <property type="project" value="UniProtKB-EC"/>
</dbReference>
<dbReference type="InterPro" id="IPR023343">
    <property type="entry name" value="Penicillin_amidase_dom1"/>
</dbReference>
<evidence type="ECO:0000313" key="8">
    <source>
        <dbReference type="EMBL" id="SLM99134.1"/>
    </source>
</evidence>
<reference evidence="9" key="1">
    <citation type="submission" date="2017-02" db="EMBL/GenBank/DDBJ databases">
        <authorList>
            <person name="Dridi B."/>
        </authorList>
    </citation>
    <scope>NUCLEOTIDE SEQUENCE [LARGE SCALE GENOMIC DNA]</scope>
    <source>
        <strain evidence="9">B Co 03.10</strain>
    </source>
</reference>
<keyword evidence="7" id="KW-0472">Membrane</keyword>
<dbReference type="InterPro" id="IPR043146">
    <property type="entry name" value="Penicillin_amidase_N_B-knob"/>
</dbReference>
<dbReference type="PIRSF" id="PIRSF001227">
    <property type="entry name" value="Pen_acylase"/>
    <property type="match status" value="1"/>
</dbReference>
<dbReference type="Proteomes" id="UP000196581">
    <property type="component" value="Unassembled WGS sequence"/>
</dbReference>
<feature type="binding site" evidence="5">
    <location>
        <position position="419"/>
    </location>
    <ligand>
        <name>Ca(2+)</name>
        <dbReference type="ChEBI" id="CHEBI:29108"/>
    </ligand>
</feature>
<dbReference type="PANTHER" id="PTHR34218:SF4">
    <property type="entry name" value="ACYL-HOMOSERINE LACTONE ACYLASE QUIP"/>
    <property type="match status" value="1"/>
</dbReference>
<proteinExistence type="inferred from homology"/>
<dbReference type="Gene3D" id="1.10.1400.10">
    <property type="match status" value="1"/>
</dbReference>
<keyword evidence="7" id="KW-0812">Transmembrane</keyword>
<accession>A0A1X6XIM0</accession>
<name>A0A1X6XIM0_9MICO</name>
<dbReference type="Gene3D" id="2.30.120.10">
    <property type="match status" value="1"/>
</dbReference>
<feature type="compositionally biased region" description="Polar residues" evidence="6">
    <location>
        <begin position="1"/>
        <end position="19"/>
    </location>
</feature>
<dbReference type="PANTHER" id="PTHR34218">
    <property type="entry name" value="PEPTIDASE S45 PENICILLIN AMIDASE"/>
    <property type="match status" value="1"/>
</dbReference>